<reference evidence="6 7" key="1">
    <citation type="submission" date="2014-03" db="EMBL/GenBank/DDBJ databases">
        <title>Draft Genome Sequence of Actibacterium mucosum KCTC 23349, a Marine Alphaproteobacterium with Complex Ionic Requirements Isolated from Mediterranean Seawater at Malvarrosa Beach, Valencia, Spain.</title>
        <authorList>
            <person name="Arahal D.R."/>
            <person name="Shao Z."/>
            <person name="Lai Q."/>
            <person name="Pujalte M.J."/>
        </authorList>
    </citation>
    <scope>NUCLEOTIDE SEQUENCE [LARGE SCALE GENOMIC DNA]</scope>
    <source>
        <strain evidence="6 7">KCTC 23349</strain>
    </source>
</reference>
<keyword evidence="4" id="KW-0732">Signal</keyword>
<dbReference type="GO" id="GO:0030313">
    <property type="term" value="C:cell envelope"/>
    <property type="evidence" value="ECO:0007669"/>
    <property type="project" value="UniProtKB-SubCell"/>
</dbReference>
<dbReference type="AlphaFoldDB" id="A0A037ZKM3"/>
<evidence type="ECO:0000259" key="5">
    <source>
        <dbReference type="PROSITE" id="PS51352"/>
    </source>
</evidence>
<evidence type="ECO:0000256" key="1">
    <source>
        <dbReference type="ARBA" id="ARBA00004196"/>
    </source>
</evidence>
<dbReference type="GO" id="GO:0017004">
    <property type="term" value="P:cytochrome complex assembly"/>
    <property type="evidence" value="ECO:0007669"/>
    <property type="project" value="UniProtKB-KW"/>
</dbReference>
<feature type="domain" description="Thioredoxin" evidence="5">
    <location>
        <begin position="42"/>
        <end position="184"/>
    </location>
</feature>
<keyword evidence="3" id="KW-0676">Redox-active center</keyword>
<name>A0A037ZKM3_9RHOB</name>
<proteinExistence type="predicted"/>
<dbReference type="SUPFAM" id="SSF52833">
    <property type="entry name" value="Thioredoxin-like"/>
    <property type="match status" value="1"/>
</dbReference>
<comment type="subcellular location">
    <subcellularLocation>
        <location evidence="1">Cell envelope</location>
    </subcellularLocation>
</comment>
<dbReference type="Proteomes" id="UP000026249">
    <property type="component" value="Unassembled WGS sequence"/>
</dbReference>
<dbReference type="PROSITE" id="PS00194">
    <property type="entry name" value="THIOREDOXIN_1"/>
    <property type="match status" value="1"/>
</dbReference>
<evidence type="ECO:0000313" key="7">
    <source>
        <dbReference type="Proteomes" id="UP000026249"/>
    </source>
</evidence>
<dbReference type="CDD" id="cd02966">
    <property type="entry name" value="TlpA_like_family"/>
    <property type="match status" value="1"/>
</dbReference>
<dbReference type="Gene3D" id="3.40.30.10">
    <property type="entry name" value="Glutaredoxin"/>
    <property type="match status" value="1"/>
</dbReference>
<sequence>MSFIRSAVLYTALALGANFVAAADIATLEAMREGSIKKLNFHSTPAEVPPAELLDMAEGIHSLDAFHGKYVVLNFWATWCAPCRKEMPGLEALQEELGGDDFDVVAIATGRNPVPAINKFFESIEVDDIVTLRDPKQQFARQMRVLGLPMTMILDREGREIARLQGDAEWDSESAKAILNTLIAGES</sequence>
<keyword evidence="7" id="KW-1185">Reference proteome</keyword>
<feature type="signal peptide" evidence="4">
    <location>
        <begin position="1"/>
        <end position="22"/>
    </location>
</feature>
<feature type="chain" id="PRO_5001564456" description="Thioredoxin domain-containing protein" evidence="4">
    <location>
        <begin position="23"/>
        <end position="187"/>
    </location>
</feature>
<organism evidence="6 7">
    <name type="scientific">Actibacterium mucosum KCTC 23349</name>
    <dbReference type="NCBI Taxonomy" id="1454373"/>
    <lineage>
        <taxon>Bacteria</taxon>
        <taxon>Pseudomonadati</taxon>
        <taxon>Pseudomonadota</taxon>
        <taxon>Alphaproteobacteria</taxon>
        <taxon>Rhodobacterales</taxon>
        <taxon>Roseobacteraceae</taxon>
        <taxon>Actibacterium</taxon>
    </lineage>
</organism>
<comment type="caution">
    <text evidence="6">The sequence shown here is derived from an EMBL/GenBank/DDBJ whole genome shotgun (WGS) entry which is preliminary data.</text>
</comment>
<accession>A0A037ZKM3</accession>
<dbReference type="InterPro" id="IPR036249">
    <property type="entry name" value="Thioredoxin-like_sf"/>
</dbReference>
<dbReference type="PROSITE" id="PS51352">
    <property type="entry name" value="THIOREDOXIN_2"/>
    <property type="match status" value="1"/>
</dbReference>
<dbReference type="InterPro" id="IPR017937">
    <property type="entry name" value="Thioredoxin_CS"/>
</dbReference>
<dbReference type="InterPro" id="IPR013766">
    <property type="entry name" value="Thioredoxin_domain"/>
</dbReference>
<dbReference type="STRING" id="1454373.ACMU_10115"/>
<dbReference type="PANTHER" id="PTHR42852">
    <property type="entry name" value="THIOL:DISULFIDE INTERCHANGE PROTEIN DSBE"/>
    <property type="match status" value="1"/>
</dbReference>
<evidence type="ECO:0000256" key="3">
    <source>
        <dbReference type="ARBA" id="ARBA00023284"/>
    </source>
</evidence>
<gene>
    <name evidence="6" type="ORF">ACMU_10115</name>
</gene>
<dbReference type="EMBL" id="JFKE01000003">
    <property type="protein sequence ID" value="KAJ56102.1"/>
    <property type="molecule type" value="Genomic_DNA"/>
</dbReference>
<evidence type="ECO:0000313" key="6">
    <source>
        <dbReference type="EMBL" id="KAJ56102.1"/>
    </source>
</evidence>
<dbReference type="Pfam" id="PF08534">
    <property type="entry name" value="Redoxin"/>
    <property type="match status" value="1"/>
</dbReference>
<protein>
    <recommendedName>
        <fullName evidence="5">Thioredoxin domain-containing protein</fullName>
    </recommendedName>
</protein>
<dbReference type="InterPro" id="IPR013740">
    <property type="entry name" value="Redoxin"/>
</dbReference>
<evidence type="ECO:0000256" key="4">
    <source>
        <dbReference type="SAM" id="SignalP"/>
    </source>
</evidence>
<evidence type="ECO:0000256" key="2">
    <source>
        <dbReference type="ARBA" id="ARBA00022748"/>
    </source>
</evidence>
<dbReference type="GO" id="GO:0015036">
    <property type="term" value="F:disulfide oxidoreductase activity"/>
    <property type="evidence" value="ECO:0007669"/>
    <property type="project" value="UniProtKB-ARBA"/>
</dbReference>
<keyword evidence="2" id="KW-0201">Cytochrome c-type biogenesis</keyword>
<dbReference type="InterPro" id="IPR050553">
    <property type="entry name" value="Thioredoxin_ResA/DsbE_sf"/>
</dbReference>
<dbReference type="PANTHER" id="PTHR42852:SF18">
    <property type="entry name" value="CHROMOSOME UNDETERMINED SCAFFOLD_47, WHOLE GENOME SHOTGUN SEQUENCE"/>
    <property type="match status" value="1"/>
</dbReference>